<sequence>MIKNETNTGTIGILGTGLMGLPMAQRLLTAGLPIVAYNRTIAKLEPLRSTDATIAQTVPDLLQSCSVVITMMTDATAIQETLLSDAARSHLADRTVIQMGTIAPSESRQLQQAITAAGGDYLEAPVLGSIPQVQQGSLQVMVGASPEQFEQWRSLLQAFGTPQLIGPVGAAAALKLALNQLIGSLTTAFALSLGFVQQQGGNVDTFMQILRDSALYAPTFDKKLQRMVDHDYTNPNFPTKHLLKDMNLFLQEATIAGLRVDSLDGVRKILEIACDAGLSESDYSALFEAVIGKDEA</sequence>
<evidence type="ECO:0000259" key="6">
    <source>
        <dbReference type="Pfam" id="PF14833"/>
    </source>
</evidence>
<dbReference type="InterPro" id="IPR029154">
    <property type="entry name" value="HIBADH-like_NADP-bd"/>
</dbReference>
<keyword evidence="3" id="KW-0520">NAD</keyword>
<dbReference type="InterPro" id="IPR013328">
    <property type="entry name" value="6PGD_dom2"/>
</dbReference>
<evidence type="ECO:0000256" key="1">
    <source>
        <dbReference type="ARBA" id="ARBA00009080"/>
    </source>
</evidence>
<dbReference type="PANTHER" id="PTHR43580">
    <property type="entry name" value="OXIDOREDUCTASE GLYR1-RELATED"/>
    <property type="match status" value="1"/>
</dbReference>
<dbReference type="Proteomes" id="UP001163152">
    <property type="component" value="Chromosome"/>
</dbReference>
<organism evidence="7 8">
    <name type="scientific">Thermocoleostomius sinensis A174</name>
    <dbReference type="NCBI Taxonomy" id="2016057"/>
    <lineage>
        <taxon>Bacteria</taxon>
        <taxon>Bacillati</taxon>
        <taxon>Cyanobacteriota</taxon>
        <taxon>Cyanophyceae</taxon>
        <taxon>Oculatellales</taxon>
        <taxon>Oculatellaceae</taxon>
        <taxon>Thermocoleostomius</taxon>
    </lineage>
</organism>
<dbReference type="InterPro" id="IPR015815">
    <property type="entry name" value="HIBADH-related"/>
</dbReference>
<evidence type="ECO:0000259" key="5">
    <source>
        <dbReference type="Pfam" id="PF03446"/>
    </source>
</evidence>
<dbReference type="Gene3D" id="1.10.1040.10">
    <property type="entry name" value="N-(1-d-carboxylethyl)-l-norvaline Dehydrogenase, domain 2"/>
    <property type="match status" value="1"/>
</dbReference>
<keyword evidence="2" id="KW-0560">Oxidoreductase</keyword>
<dbReference type="GO" id="GO:0016491">
    <property type="term" value="F:oxidoreductase activity"/>
    <property type="evidence" value="ECO:0007669"/>
    <property type="project" value="UniProtKB-KW"/>
</dbReference>
<dbReference type="Pfam" id="PF03446">
    <property type="entry name" value="NAD_binding_2"/>
    <property type="match status" value="1"/>
</dbReference>
<dbReference type="Pfam" id="PF14833">
    <property type="entry name" value="NAD_binding_11"/>
    <property type="match status" value="1"/>
</dbReference>
<keyword evidence="8" id="KW-1185">Reference proteome</keyword>
<dbReference type="KEGG" id="tsin:OXH18_09225"/>
<dbReference type="InterPro" id="IPR051265">
    <property type="entry name" value="HIBADH-related_NP60_sf"/>
</dbReference>
<reference evidence="7" key="1">
    <citation type="submission" date="2022-12" db="EMBL/GenBank/DDBJ databases">
        <title>Polyphasic identification of a Novel Hot-Spring Cyanobacterium Ocullathermofonsia sinensis gen nov. sp. nov. and Genomic Insights on its Adaptations to the Thermal Habitat.</title>
        <authorList>
            <person name="Daroch M."/>
            <person name="Tang J."/>
            <person name="Jiang Y."/>
        </authorList>
    </citation>
    <scope>NUCLEOTIDE SEQUENCE</scope>
    <source>
        <strain evidence="7">PKUAC-SCTA174</strain>
    </source>
</reference>
<dbReference type="PANTHER" id="PTHR43580:SF9">
    <property type="entry name" value="GLYOXYLATE_SUCCINIC SEMIALDEHYDE REDUCTASE 1"/>
    <property type="match status" value="1"/>
</dbReference>
<dbReference type="GO" id="GO:0050661">
    <property type="term" value="F:NADP binding"/>
    <property type="evidence" value="ECO:0007669"/>
    <property type="project" value="InterPro"/>
</dbReference>
<feature type="domain" description="6-phosphogluconate dehydrogenase NADP-binding" evidence="5">
    <location>
        <begin position="10"/>
        <end position="161"/>
    </location>
</feature>
<evidence type="ECO:0000256" key="3">
    <source>
        <dbReference type="ARBA" id="ARBA00023027"/>
    </source>
</evidence>
<dbReference type="GO" id="GO:0051287">
    <property type="term" value="F:NAD binding"/>
    <property type="evidence" value="ECO:0007669"/>
    <property type="project" value="InterPro"/>
</dbReference>
<gene>
    <name evidence="7" type="ORF">OXH18_09225</name>
</gene>
<dbReference type="PIRSF" id="PIRSF000103">
    <property type="entry name" value="HIBADH"/>
    <property type="match status" value="1"/>
</dbReference>
<dbReference type="AlphaFoldDB" id="A0A9E9C9Y4"/>
<accession>A0A9E9C9Y4</accession>
<feature type="active site" evidence="4">
    <location>
        <position position="175"/>
    </location>
</feature>
<dbReference type="InterPro" id="IPR008927">
    <property type="entry name" value="6-PGluconate_DH-like_C_sf"/>
</dbReference>
<dbReference type="InterPro" id="IPR006115">
    <property type="entry name" value="6PGDH_NADP-bd"/>
</dbReference>
<dbReference type="EMBL" id="CP113797">
    <property type="protein sequence ID" value="WAL62148.1"/>
    <property type="molecule type" value="Genomic_DNA"/>
</dbReference>
<proteinExistence type="inferred from homology"/>
<evidence type="ECO:0000256" key="2">
    <source>
        <dbReference type="ARBA" id="ARBA00023002"/>
    </source>
</evidence>
<comment type="similarity">
    <text evidence="1">Belongs to the HIBADH-related family.</text>
</comment>
<dbReference type="SUPFAM" id="SSF51735">
    <property type="entry name" value="NAD(P)-binding Rossmann-fold domains"/>
    <property type="match status" value="1"/>
</dbReference>
<evidence type="ECO:0000313" key="7">
    <source>
        <dbReference type="EMBL" id="WAL62148.1"/>
    </source>
</evidence>
<name>A0A9E9C9Y4_9CYAN</name>
<dbReference type="InterPro" id="IPR036291">
    <property type="entry name" value="NAD(P)-bd_dom_sf"/>
</dbReference>
<dbReference type="Gene3D" id="3.40.50.720">
    <property type="entry name" value="NAD(P)-binding Rossmann-like Domain"/>
    <property type="match status" value="1"/>
</dbReference>
<evidence type="ECO:0000256" key="4">
    <source>
        <dbReference type="PIRSR" id="PIRSR000103-1"/>
    </source>
</evidence>
<evidence type="ECO:0000313" key="8">
    <source>
        <dbReference type="Proteomes" id="UP001163152"/>
    </source>
</evidence>
<feature type="domain" description="3-hydroxyisobutyrate dehydrogenase-like NAD-binding" evidence="6">
    <location>
        <begin position="169"/>
        <end position="288"/>
    </location>
</feature>
<protein>
    <submittedName>
        <fullName evidence="7">NAD(P)-dependent oxidoreductase</fullName>
    </submittedName>
</protein>
<dbReference type="SUPFAM" id="SSF48179">
    <property type="entry name" value="6-phosphogluconate dehydrogenase C-terminal domain-like"/>
    <property type="match status" value="1"/>
</dbReference>